<keyword evidence="2" id="KW-1185">Reference proteome</keyword>
<name>A0A7Z0D1H1_9MICO</name>
<sequence>MRHALTGGADPFSIEKVVEESLSELEQTFGAPNDRELARIAIRAYLDEAHGKKK</sequence>
<dbReference type="Proteomes" id="UP000539111">
    <property type="component" value="Unassembled WGS sequence"/>
</dbReference>
<evidence type="ECO:0000313" key="2">
    <source>
        <dbReference type="Proteomes" id="UP000539111"/>
    </source>
</evidence>
<protein>
    <submittedName>
        <fullName evidence="1">Uncharacterized protein</fullName>
    </submittedName>
</protein>
<reference evidence="1 2" key="1">
    <citation type="submission" date="2020-07" db="EMBL/GenBank/DDBJ databases">
        <title>Sequencing the genomes of 1000 actinobacteria strains.</title>
        <authorList>
            <person name="Klenk H.-P."/>
        </authorList>
    </citation>
    <scope>NUCLEOTIDE SEQUENCE [LARGE SCALE GENOMIC DNA]</scope>
    <source>
        <strain evidence="1 2">DSM 26341</strain>
    </source>
</reference>
<dbReference type="RefSeq" id="WP_179426712.1">
    <property type="nucleotide sequence ID" value="NZ_JACBZP010000001.1"/>
</dbReference>
<accession>A0A7Z0D1H1</accession>
<gene>
    <name evidence="1" type="ORF">BJY26_001319</name>
</gene>
<evidence type="ECO:0000313" key="1">
    <source>
        <dbReference type="EMBL" id="NYI67013.1"/>
    </source>
</evidence>
<dbReference type="EMBL" id="JACBZP010000001">
    <property type="protein sequence ID" value="NYI67013.1"/>
    <property type="molecule type" value="Genomic_DNA"/>
</dbReference>
<dbReference type="AlphaFoldDB" id="A0A7Z0D1H1"/>
<organism evidence="1 2">
    <name type="scientific">Spelaeicoccus albus</name>
    <dbReference type="NCBI Taxonomy" id="1280376"/>
    <lineage>
        <taxon>Bacteria</taxon>
        <taxon>Bacillati</taxon>
        <taxon>Actinomycetota</taxon>
        <taxon>Actinomycetes</taxon>
        <taxon>Micrococcales</taxon>
        <taxon>Brevibacteriaceae</taxon>
        <taxon>Spelaeicoccus</taxon>
    </lineage>
</organism>
<proteinExistence type="predicted"/>
<comment type="caution">
    <text evidence="1">The sequence shown here is derived from an EMBL/GenBank/DDBJ whole genome shotgun (WGS) entry which is preliminary data.</text>
</comment>